<evidence type="ECO:0000256" key="1">
    <source>
        <dbReference type="ARBA" id="ARBA00004418"/>
    </source>
</evidence>
<dbReference type="GO" id="GO:0055085">
    <property type="term" value="P:transmembrane transport"/>
    <property type="evidence" value="ECO:0007669"/>
    <property type="project" value="InterPro"/>
</dbReference>
<evidence type="ECO:0000256" key="6">
    <source>
        <dbReference type="SAM" id="SignalP"/>
    </source>
</evidence>
<dbReference type="Proteomes" id="UP000256941">
    <property type="component" value="Unassembled WGS sequence"/>
</dbReference>
<accession>A0A3D9XUI7</accession>
<dbReference type="NCBIfam" id="NF037995">
    <property type="entry name" value="TRAP_S1"/>
    <property type="match status" value="1"/>
</dbReference>
<comment type="similarity">
    <text evidence="2">Belongs to the bacterial solute-binding protein 7 family.</text>
</comment>
<proteinExistence type="inferred from homology"/>
<comment type="caution">
    <text evidence="7">The sequence shown here is derived from an EMBL/GenBank/DDBJ whole genome shotgun (WGS) entry which is preliminary data.</text>
</comment>
<protein>
    <submittedName>
        <fullName evidence="7">TRAP-type C4-dicarboxylate transport system substrate-binding protein</fullName>
    </submittedName>
</protein>
<evidence type="ECO:0000256" key="2">
    <source>
        <dbReference type="ARBA" id="ARBA00009023"/>
    </source>
</evidence>
<sequence>MTDTHTRARICTGFLATVTGLALFASVASAQDDPIHLEVVTHFTTNPYNVYFQQPFFKEWLPSLTAGQITSNPIPWDQVGLGGFEMMKLLKMGTYDMANGTLAYVTGDNPMLEGVNLPGSLQDIDDVLAADKAYRPILEDVFEKTFNSKLIATYFDPVVSIICNLPGLGEDATLEDLKGKTVRSYGAAISDFIEGLGATPVLMPFAEVSTAIQRGSVDCLATSTTAAYATKFPQITTHVFQIAANYSIQFSAMNLDTWNRMSPELQGTFQTAMNMLHAHMAERARVDEIDYWACLGAGPCKYGEPGNLIMIPQTEADTQLMQTILTEKVLPRWAERCGDRPCIAEWNERIGPIADVTYDGN</sequence>
<gene>
    <name evidence="7" type="ORF">BDD41_1846</name>
</gene>
<dbReference type="PANTHER" id="PTHR33376">
    <property type="match status" value="1"/>
</dbReference>
<feature type="signal peptide" evidence="6">
    <location>
        <begin position="1"/>
        <end position="30"/>
    </location>
</feature>
<evidence type="ECO:0000256" key="4">
    <source>
        <dbReference type="ARBA" id="ARBA00022729"/>
    </source>
</evidence>
<comment type="subcellular location">
    <subcellularLocation>
        <location evidence="1">Periplasm</location>
    </subcellularLocation>
</comment>
<evidence type="ECO:0000313" key="8">
    <source>
        <dbReference type="Proteomes" id="UP000256941"/>
    </source>
</evidence>
<dbReference type="EMBL" id="QTUJ01000001">
    <property type="protein sequence ID" value="REF73298.1"/>
    <property type="molecule type" value="Genomic_DNA"/>
</dbReference>
<organism evidence="7 8">
    <name type="scientific">Paracoccus versutus</name>
    <name type="common">Thiobacillus versutus</name>
    <dbReference type="NCBI Taxonomy" id="34007"/>
    <lineage>
        <taxon>Bacteria</taxon>
        <taxon>Pseudomonadati</taxon>
        <taxon>Pseudomonadota</taxon>
        <taxon>Alphaproteobacteria</taxon>
        <taxon>Rhodobacterales</taxon>
        <taxon>Paracoccaceae</taxon>
        <taxon>Paracoccus</taxon>
    </lineage>
</organism>
<dbReference type="Gene3D" id="3.40.190.170">
    <property type="entry name" value="Bacterial extracellular solute-binding protein, family 7"/>
    <property type="match status" value="1"/>
</dbReference>
<dbReference type="PANTHER" id="PTHR33376:SF7">
    <property type="entry name" value="C4-DICARBOXYLATE-BINDING PROTEIN DCTB"/>
    <property type="match status" value="1"/>
</dbReference>
<keyword evidence="3" id="KW-0813">Transport</keyword>
<dbReference type="InterPro" id="IPR038404">
    <property type="entry name" value="TRAP_DctP_sf"/>
</dbReference>
<evidence type="ECO:0000256" key="5">
    <source>
        <dbReference type="ARBA" id="ARBA00022764"/>
    </source>
</evidence>
<dbReference type="GO" id="GO:0042597">
    <property type="term" value="C:periplasmic space"/>
    <property type="evidence" value="ECO:0007669"/>
    <property type="project" value="UniProtKB-SubCell"/>
</dbReference>
<name>A0A3D9XUI7_PARVE</name>
<dbReference type="InterPro" id="IPR018389">
    <property type="entry name" value="DctP_fam"/>
</dbReference>
<feature type="chain" id="PRO_5017572240" evidence="6">
    <location>
        <begin position="31"/>
        <end position="361"/>
    </location>
</feature>
<dbReference type="RefSeq" id="WP_116221395.1">
    <property type="nucleotide sequence ID" value="NZ_CP038196.1"/>
</dbReference>
<dbReference type="AlphaFoldDB" id="A0A3D9XUI7"/>
<keyword evidence="4 6" id="KW-0732">Signal</keyword>
<reference evidence="7 8" key="1">
    <citation type="submission" date="2018-08" db="EMBL/GenBank/DDBJ databases">
        <title>Genomic Encyclopedia of Archaeal and Bacterial Type Strains, Phase II (KMG-II): from individual species to whole genera.</title>
        <authorList>
            <person name="Goeker M."/>
        </authorList>
    </citation>
    <scope>NUCLEOTIDE SEQUENCE [LARGE SCALE GENOMIC DNA]</scope>
    <source>
        <strain evidence="7 8">DSM 17099</strain>
    </source>
</reference>
<evidence type="ECO:0000256" key="3">
    <source>
        <dbReference type="ARBA" id="ARBA00022448"/>
    </source>
</evidence>
<keyword evidence="5" id="KW-0574">Periplasm</keyword>
<evidence type="ECO:0000313" key="7">
    <source>
        <dbReference type="EMBL" id="REF73298.1"/>
    </source>
</evidence>
<dbReference type="Pfam" id="PF03480">
    <property type="entry name" value="DctP"/>
    <property type="match status" value="1"/>
</dbReference>